<keyword evidence="6" id="KW-0805">Transcription regulation</keyword>
<feature type="domain" description="C2H2-type" evidence="11">
    <location>
        <begin position="266"/>
        <end position="295"/>
    </location>
</feature>
<feature type="domain" description="C2H2-type" evidence="11">
    <location>
        <begin position="236"/>
        <end position="263"/>
    </location>
</feature>
<feature type="region of interest" description="Disordered" evidence="10">
    <location>
        <begin position="177"/>
        <end position="198"/>
    </location>
</feature>
<dbReference type="Pfam" id="PF00096">
    <property type="entry name" value="zf-C2H2"/>
    <property type="match status" value="2"/>
</dbReference>
<keyword evidence="13" id="KW-1185">Reference proteome</keyword>
<proteinExistence type="predicted"/>
<dbReference type="GO" id="GO:0000122">
    <property type="term" value="P:negative regulation of transcription by RNA polymerase II"/>
    <property type="evidence" value="ECO:0007669"/>
    <property type="project" value="UniProtKB-ARBA"/>
</dbReference>
<dbReference type="EMBL" id="BTSY01000003">
    <property type="protein sequence ID" value="GMT19809.1"/>
    <property type="molecule type" value="Genomic_DNA"/>
</dbReference>
<dbReference type="GO" id="GO:0000981">
    <property type="term" value="F:DNA-binding transcription factor activity, RNA polymerase II-specific"/>
    <property type="evidence" value="ECO:0007669"/>
    <property type="project" value="TreeGrafter"/>
</dbReference>
<reference evidence="12" key="1">
    <citation type="submission" date="2023-10" db="EMBL/GenBank/DDBJ databases">
        <title>Genome assembly of Pristionchus species.</title>
        <authorList>
            <person name="Yoshida K."/>
            <person name="Sommer R.J."/>
        </authorList>
    </citation>
    <scope>NUCLEOTIDE SEQUENCE</scope>
    <source>
        <strain evidence="12">RS5133</strain>
    </source>
</reference>
<keyword evidence="7" id="KW-0804">Transcription</keyword>
<keyword evidence="3" id="KW-0677">Repeat</keyword>
<keyword evidence="4 9" id="KW-0863">Zinc-finger</keyword>
<evidence type="ECO:0000256" key="7">
    <source>
        <dbReference type="ARBA" id="ARBA00023163"/>
    </source>
</evidence>
<evidence type="ECO:0000256" key="4">
    <source>
        <dbReference type="ARBA" id="ARBA00022771"/>
    </source>
</evidence>
<evidence type="ECO:0000313" key="13">
    <source>
        <dbReference type="Proteomes" id="UP001432322"/>
    </source>
</evidence>
<evidence type="ECO:0000256" key="2">
    <source>
        <dbReference type="ARBA" id="ARBA00022723"/>
    </source>
</evidence>
<feature type="domain" description="C2H2-type" evidence="11">
    <location>
        <begin position="305"/>
        <end position="332"/>
    </location>
</feature>
<dbReference type="SUPFAM" id="SSF57667">
    <property type="entry name" value="beta-beta-alpha zinc fingers"/>
    <property type="match status" value="2"/>
</dbReference>
<dbReference type="GO" id="GO:0003677">
    <property type="term" value="F:DNA binding"/>
    <property type="evidence" value="ECO:0007669"/>
    <property type="project" value="UniProtKB-KW"/>
</dbReference>
<sequence length="364" mass="40960">TSVMSESLIGTNRIESWKKEAIALSHSDPIGSVLCGALELLLHLAKNGQNCQDLNFALKALEIERNQAISDDPEKHLLLRAVVYGLCESLAIAVHTLSGTLESQFPLNSPKQEDFVDGSINEIDADPANVGHIAVPFTVSFQPMPRADSSHNGENALVQPKIEEIENIVMAVVDIKEEEPDPESEPSESNSTRMQHYSNDDLYGGASTSAVCAAPSTEESLRLQTRKSAEAVAPTFNCDQCRRTFRSLQQLATHKHTHALSNDRPFECNLCDKNFSLEKHLSRHVREYDHSKLQRRREAMKKLPFKCDQCDRSFERDSRLQAHRRTHTGERPFVCPQCNLAFFDVNRLKYHLRTVVHSEKESSE</sequence>
<dbReference type="PANTHER" id="PTHR24394">
    <property type="entry name" value="ZINC FINGER PROTEIN"/>
    <property type="match status" value="1"/>
</dbReference>
<dbReference type="AlphaFoldDB" id="A0AAV5VPV5"/>
<keyword evidence="8" id="KW-0539">Nucleus</keyword>
<name>A0AAV5VPV5_9BILA</name>
<feature type="non-terminal residue" evidence="12">
    <location>
        <position position="1"/>
    </location>
</feature>
<evidence type="ECO:0000256" key="8">
    <source>
        <dbReference type="ARBA" id="ARBA00023242"/>
    </source>
</evidence>
<evidence type="ECO:0000256" key="3">
    <source>
        <dbReference type="ARBA" id="ARBA00022737"/>
    </source>
</evidence>
<dbReference type="InterPro" id="IPR013087">
    <property type="entry name" value="Znf_C2H2_type"/>
</dbReference>
<evidence type="ECO:0000313" key="12">
    <source>
        <dbReference type="EMBL" id="GMT19809.1"/>
    </source>
</evidence>
<evidence type="ECO:0000256" key="5">
    <source>
        <dbReference type="ARBA" id="ARBA00022833"/>
    </source>
</evidence>
<keyword evidence="5" id="KW-0862">Zinc</keyword>
<feature type="domain" description="C2H2-type" evidence="11">
    <location>
        <begin position="333"/>
        <end position="362"/>
    </location>
</feature>
<comment type="subcellular location">
    <subcellularLocation>
        <location evidence="1">Nucleus</location>
    </subcellularLocation>
</comment>
<dbReference type="FunFam" id="3.30.160.60:FF:003459">
    <property type="match status" value="1"/>
</dbReference>
<dbReference type="GO" id="GO:0005634">
    <property type="term" value="C:nucleus"/>
    <property type="evidence" value="ECO:0007669"/>
    <property type="project" value="UniProtKB-SubCell"/>
</dbReference>
<evidence type="ECO:0000256" key="9">
    <source>
        <dbReference type="PROSITE-ProRule" id="PRU00042"/>
    </source>
</evidence>
<dbReference type="GO" id="GO:0008270">
    <property type="term" value="F:zinc ion binding"/>
    <property type="evidence" value="ECO:0007669"/>
    <property type="project" value="UniProtKB-KW"/>
</dbReference>
<evidence type="ECO:0000256" key="10">
    <source>
        <dbReference type="SAM" id="MobiDB-lite"/>
    </source>
</evidence>
<dbReference type="PANTHER" id="PTHR24394:SF48">
    <property type="entry name" value="ZINC FINGER PROTEIN 771"/>
    <property type="match status" value="1"/>
</dbReference>
<protein>
    <recommendedName>
        <fullName evidence="11">C2H2-type domain-containing protein</fullName>
    </recommendedName>
</protein>
<evidence type="ECO:0000256" key="6">
    <source>
        <dbReference type="ARBA" id="ARBA00023015"/>
    </source>
</evidence>
<organism evidence="12 13">
    <name type="scientific">Pristionchus fissidentatus</name>
    <dbReference type="NCBI Taxonomy" id="1538716"/>
    <lineage>
        <taxon>Eukaryota</taxon>
        <taxon>Metazoa</taxon>
        <taxon>Ecdysozoa</taxon>
        <taxon>Nematoda</taxon>
        <taxon>Chromadorea</taxon>
        <taxon>Rhabditida</taxon>
        <taxon>Rhabditina</taxon>
        <taxon>Diplogasteromorpha</taxon>
        <taxon>Diplogasteroidea</taxon>
        <taxon>Neodiplogasteridae</taxon>
        <taxon>Pristionchus</taxon>
    </lineage>
</organism>
<gene>
    <name evidence="12" type="ORF">PFISCL1PPCAC_11106</name>
</gene>
<accession>A0AAV5VPV5</accession>
<feature type="non-terminal residue" evidence="12">
    <location>
        <position position="364"/>
    </location>
</feature>
<keyword evidence="2" id="KW-0479">Metal-binding</keyword>
<dbReference type="Gene3D" id="3.30.160.60">
    <property type="entry name" value="Classic Zinc Finger"/>
    <property type="match status" value="3"/>
</dbReference>
<feature type="compositionally biased region" description="Acidic residues" evidence="10">
    <location>
        <begin position="177"/>
        <end position="186"/>
    </location>
</feature>
<dbReference type="Proteomes" id="UP001432322">
    <property type="component" value="Unassembled WGS sequence"/>
</dbReference>
<dbReference type="InterPro" id="IPR036236">
    <property type="entry name" value="Znf_C2H2_sf"/>
</dbReference>
<dbReference type="Pfam" id="PF13912">
    <property type="entry name" value="zf-C2H2_6"/>
    <property type="match status" value="1"/>
</dbReference>
<dbReference type="PROSITE" id="PS50157">
    <property type="entry name" value="ZINC_FINGER_C2H2_2"/>
    <property type="match status" value="4"/>
</dbReference>
<comment type="caution">
    <text evidence="12">The sequence shown here is derived from an EMBL/GenBank/DDBJ whole genome shotgun (WGS) entry which is preliminary data.</text>
</comment>
<dbReference type="SMART" id="SM00355">
    <property type="entry name" value="ZnF_C2H2"/>
    <property type="match status" value="4"/>
</dbReference>
<dbReference type="PROSITE" id="PS00028">
    <property type="entry name" value="ZINC_FINGER_C2H2_1"/>
    <property type="match status" value="4"/>
</dbReference>
<evidence type="ECO:0000256" key="1">
    <source>
        <dbReference type="ARBA" id="ARBA00004123"/>
    </source>
</evidence>
<dbReference type="FunFam" id="3.30.160.60:FF:000446">
    <property type="entry name" value="Zinc finger protein"/>
    <property type="match status" value="1"/>
</dbReference>
<evidence type="ECO:0000259" key="11">
    <source>
        <dbReference type="PROSITE" id="PS50157"/>
    </source>
</evidence>